<comment type="caution">
    <text evidence="1">The sequence shown here is derived from an EMBL/GenBank/DDBJ whole genome shotgun (WGS) entry which is preliminary data.</text>
</comment>
<evidence type="ECO:0000313" key="1">
    <source>
        <dbReference type="EMBL" id="GAJ13619.1"/>
    </source>
</evidence>
<evidence type="ECO:0008006" key="2">
    <source>
        <dbReference type="Google" id="ProtNLM"/>
    </source>
</evidence>
<dbReference type="EMBL" id="BARW01029819">
    <property type="protein sequence ID" value="GAJ13619.1"/>
    <property type="molecule type" value="Genomic_DNA"/>
</dbReference>
<gene>
    <name evidence="1" type="ORF">S12H4_47828</name>
</gene>
<dbReference type="AlphaFoldDB" id="X1U809"/>
<sequence length="118" mass="14302">MFYKKSLEKFQIIKEQYKIEGAMTLRRIYYVLLGKGLVKPSGKKDSPYISLSKLLLEAREKEELDWKIIVDRTRNIIQRLTFPDYDEAFKWICKHYRKDSMLLQKRYCEVWIEKDAIS</sequence>
<reference evidence="1" key="1">
    <citation type="journal article" date="2014" name="Front. Microbiol.">
        <title>High frequency of phylogenetically diverse reductive dehalogenase-homologous genes in deep subseafloor sedimentary metagenomes.</title>
        <authorList>
            <person name="Kawai M."/>
            <person name="Futagami T."/>
            <person name="Toyoda A."/>
            <person name="Takaki Y."/>
            <person name="Nishi S."/>
            <person name="Hori S."/>
            <person name="Arai W."/>
            <person name="Tsubouchi T."/>
            <person name="Morono Y."/>
            <person name="Uchiyama I."/>
            <person name="Ito T."/>
            <person name="Fujiyama A."/>
            <person name="Inagaki F."/>
            <person name="Takami H."/>
        </authorList>
    </citation>
    <scope>NUCLEOTIDE SEQUENCE</scope>
    <source>
        <strain evidence="1">Expedition CK06-06</strain>
    </source>
</reference>
<name>X1U809_9ZZZZ</name>
<accession>X1U809</accession>
<protein>
    <recommendedName>
        <fullName evidence="2">Regulatory protein RecX</fullName>
    </recommendedName>
</protein>
<organism evidence="1">
    <name type="scientific">marine sediment metagenome</name>
    <dbReference type="NCBI Taxonomy" id="412755"/>
    <lineage>
        <taxon>unclassified sequences</taxon>
        <taxon>metagenomes</taxon>
        <taxon>ecological metagenomes</taxon>
    </lineage>
</organism>
<proteinExistence type="predicted"/>